<sequence length="511" mass="56424">MHDRVGHQVRQRPRRDRRATRHWGEQGTLQRSEDIDVADPGAGVGGDRREDAHESFREPDRRVLVEEVGGVAETRDDACRVAVFVELLGQGPLQIEVGGVDLVVDVPDLQVRQFQCGALDVLELEHHLEQRRVRRHPGRAQDLHHPFERNLRVCEGTQIGFPDTTEELGEGVVAVDVGAQDEGVDEHADHVVEFAFAATGDRRPDGNVVRAAHACEHDRQRGMQRHEHRGGVFPRQPHDAGMNVRVDHELDVTAAKGPDGGPGTVGGQLQQFGQVRQRGGPVGELPRDGRLLIGFRSQPLPLPQRVVGVLHVQGRPVRGGPNRPGRIRGHDVPGQRCHREAVGGDVMHHHREHVHVLVEPEQSRAQRQFRGHVESCGQQCQRLFAEFGFTGHTDRSEIGHCTRRGQDHLAGAVVGEGEEGAHGLVPFDDVRDRRLKRVHVEPAVEPQCEGDVVGGGGRVELVDEPHPLLGRRHGDFRGAFPRFQRGAGLEPVLRLGQQCQTRDGGGVEHVA</sequence>
<comment type="caution">
    <text evidence="2">The sequence shown here is derived from an EMBL/GenBank/DDBJ whole genome shotgun (WGS) entry which is preliminary data.</text>
</comment>
<dbReference type="EMBL" id="BHYM01000148">
    <property type="protein sequence ID" value="GCE45070.1"/>
    <property type="molecule type" value="Genomic_DNA"/>
</dbReference>
<gene>
    <name evidence="2" type="ORF">Rhow_001085</name>
</gene>
<name>A0A402CN61_RHOWR</name>
<evidence type="ECO:0000313" key="3">
    <source>
        <dbReference type="Proteomes" id="UP000287519"/>
    </source>
</evidence>
<reference evidence="2 3" key="1">
    <citation type="submission" date="2018-11" db="EMBL/GenBank/DDBJ databases">
        <title>Microbial catabolism of amino acid.</title>
        <authorList>
            <person name="Hibi M."/>
            <person name="Ogawa J."/>
        </authorList>
    </citation>
    <scope>NUCLEOTIDE SEQUENCE [LARGE SCALE GENOMIC DNA]</scope>
    <source>
        <strain evidence="2 3">C31-06</strain>
    </source>
</reference>
<feature type="region of interest" description="Disordered" evidence="1">
    <location>
        <begin position="315"/>
        <end position="334"/>
    </location>
</feature>
<dbReference type="AntiFam" id="ANF00178">
    <property type="entry name" value="Shadow ORF (opposite dhbF)"/>
</dbReference>
<dbReference type="Proteomes" id="UP000287519">
    <property type="component" value="Unassembled WGS sequence"/>
</dbReference>
<dbReference type="AlphaFoldDB" id="A0A402CN61"/>
<feature type="region of interest" description="Disordered" evidence="1">
    <location>
        <begin position="1"/>
        <end position="58"/>
    </location>
</feature>
<keyword evidence="3" id="KW-1185">Reference proteome</keyword>
<feature type="region of interest" description="Disordered" evidence="1">
    <location>
        <begin position="218"/>
        <end position="240"/>
    </location>
</feature>
<feature type="compositionally biased region" description="Low complexity" evidence="1">
    <location>
        <begin position="315"/>
        <end position="324"/>
    </location>
</feature>
<feature type="compositionally biased region" description="Basic and acidic residues" evidence="1">
    <location>
        <begin position="46"/>
        <end position="58"/>
    </location>
</feature>
<feature type="compositionally biased region" description="Basic residues" evidence="1">
    <location>
        <begin position="7"/>
        <end position="21"/>
    </location>
</feature>
<accession>A0A402CN61</accession>
<evidence type="ECO:0000313" key="2">
    <source>
        <dbReference type="EMBL" id="GCE45070.1"/>
    </source>
</evidence>
<evidence type="ECO:0000256" key="1">
    <source>
        <dbReference type="SAM" id="MobiDB-lite"/>
    </source>
</evidence>
<organism evidence="2 3">
    <name type="scientific">Rhodococcus wratislaviensis</name>
    <name type="common">Tsukamurella wratislaviensis</name>
    <dbReference type="NCBI Taxonomy" id="44752"/>
    <lineage>
        <taxon>Bacteria</taxon>
        <taxon>Bacillati</taxon>
        <taxon>Actinomycetota</taxon>
        <taxon>Actinomycetes</taxon>
        <taxon>Mycobacteriales</taxon>
        <taxon>Nocardiaceae</taxon>
        <taxon>Rhodococcus</taxon>
    </lineage>
</organism>
<proteinExistence type="predicted"/>
<protein>
    <submittedName>
        <fullName evidence="2">Uncharacterized protein</fullName>
    </submittedName>
</protein>